<dbReference type="Proteomes" id="UP000054516">
    <property type="component" value="Unassembled WGS sequence"/>
</dbReference>
<gene>
    <name evidence="2" type="ORF">SAMD00023353_1100450</name>
</gene>
<accession>A0A1S8A6H5</accession>
<keyword evidence="3" id="KW-1185">Reference proteome</keyword>
<evidence type="ECO:0000313" key="2">
    <source>
        <dbReference type="EMBL" id="GAW25686.1"/>
    </source>
</evidence>
<reference evidence="2" key="1">
    <citation type="submission" date="2016-03" db="EMBL/GenBank/DDBJ databases">
        <title>Draft genome sequence of Rosellinia necatrix.</title>
        <authorList>
            <person name="Kanematsu S."/>
        </authorList>
    </citation>
    <scope>NUCLEOTIDE SEQUENCE [LARGE SCALE GENOMIC DNA]</scope>
    <source>
        <strain evidence="2">W97</strain>
    </source>
</reference>
<feature type="region of interest" description="Disordered" evidence="1">
    <location>
        <begin position="1"/>
        <end position="34"/>
    </location>
</feature>
<dbReference type="AlphaFoldDB" id="A0A1S8A6H5"/>
<dbReference type="EMBL" id="DF977456">
    <property type="protein sequence ID" value="GAW25686.1"/>
    <property type="molecule type" value="Genomic_DNA"/>
</dbReference>
<feature type="compositionally biased region" description="Basic and acidic residues" evidence="1">
    <location>
        <begin position="18"/>
        <end position="28"/>
    </location>
</feature>
<sequence>MQGLGKGKGSLGMGAGGREWDGRRERGSPSKMAGVVSFGSGAVFRAVFEQDSENEQKASNASVEMRAGFEKGLWSSDGPAIRAVRHHVH</sequence>
<evidence type="ECO:0000256" key="1">
    <source>
        <dbReference type="SAM" id="MobiDB-lite"/>
    </source>
</evidence>
<organism evidence="2">
    <name type="scientific">Rosellinia necatrix</name>
    <name type="common">White root-rot fungus</name>
    <dbReference type="NCBI Taxonomy" id="77044"/>
    <lineage>
        <taxon>Eukaryota</taxon>
        <taxon>Fungi</taxon>
        <taxon>Dikarya</taxon>
        <taxon>Ascomycota</taxon>
        <taxon>Pezizomycotina</taxon>
        <taxon>Sordariomycetes</taxon>
        <taxon>Xylariomycetidae</taxon>
        <taxon>Xylariales</taxon>
        <taxon>Xylariaceae</taxon>
        <taxon>Rosellinia</taxon>
    </lineage>
</organism>
<evidence type="ECO:0000313" key="3">
    <source>
        <dbReference type="Proteomes" id="UP000054516"/>
    </source>
</evidence>
<feature type="compositionally biased region" description="Gly residues" evidence="1">
    <location>
        <begin position="1"/>
        <end position="17"/>
    </location>
</feature>
<protein>
    <submittedName>
        <fullName evidence="2">Uncharacterized protein</fullName>
    </submittedName>
</protein>
<name>A0A1S8A6H5_ROSNE</name>
<proteinExistence type="predicted"/>